<dbReference type="GO" id="GO:0008240">
    <property type="term" value="F:tripeptidyl-peptidase activity"/>
    <property type="evidence" value="ECO:0007669"/>
    <property type="project" value="UniProtKB-EC"/>
</dbReference>
<dbReference type="Proteomes" id="UP000053555">
    <property type="component" value="Unassembled WGS sequence"/>
</dbReference>
<proteinExistence type="predicted"/>
<protein>
    <submittedName>
        <fullName evidence="1">Tripeptidyl-peptidase 2</fullName>
        <ecNumber evidence="1">3.4.14.10</ecNumber>
    </submittedName>
</protein>
<keyword evidence="1" id="KW-0378">Hydrolase</keyword>
<dbReference type="GO" id="GO:0004252">
    <property type="term" value="F:serine-type endopeptidase activity"/>
    <property type="evidence" value="ECO:0007669"/>
    <property type="project" value="InterPro"/>
</dbReference>
<dbReference type="SUPFAM" id="SSF52743">
    <property type="entry name" value="Subtilisin-like"/>
    <property type="match status" value="1"/>
</dbReference>
<sequence>MPKTEIGADRFLHSHPHYDGRGALIAIFDSGVDPAAAGLQVSSDGKPKIIDILGCTESGNIDTSKVVKANADGCTSGASGASLVINTSWKNPSGDWHVGYKLVCELFTENLTSRLMKERRSGMRKTRRKLQRL</sequence>
<dbReference type="EC" id="3.4.14.10" evidence="1"/>
<dbReference type="EMBL" id="KN663348">
    <property type="protein sequence ID" value="KHN12140.1"/>
    <property type="molecule type" value="Genomic_DNA"/>
</dbReference>
<dbReference type="GO" id="GO:0006508">
    <property type="term" value="P:proteolysis"/>
    <property type="evidence" value="ECO:0007669"/>
    <property type="project" value="InterPro"/>
</dbReference>
<dbReference type="Gene3D" id="2.20.25.690">
    <property type="match status" value="1"/>
</dbReference>
<dbReference type="InterPro" id="IPR036852">
    <property type="entry name" value="Peptidase_S8/S53_dom_sf"/>
</dbReference>
<name>A0A0B2PSR4_GLYSO</name>
<gene>
    <name evidence="1" type="ORF">glysoja_044623</name>
</gene>
<organism evidence="1">
    <name type="scientific">Glycine soja</name>
    <name type="common">Wild soybean</name>
    <dbReference type="NCBI Taxonomy" id="3848"/>
    <lineage>
        <taxon>Eukaryota</taxon>
        <taxon>Viridiplantae</taxon>
        <taxon>Streptophyta</taxon>
        <taxon>Embryophyta</taxon>
        <taxon>Tracheophyta</taxon>
        <taxon>Spermatophyta</taxon>
        <taxon>Magnoliopsida</taxon>
        <taxon>eudicotyledons</taxon>
        <taxon>Gunneridae</taxon>
        <taxon>Pentapetalae</taxon>
        <taxon>rosids</taxon>
        <taxon>fabids</taxon>
        <taxon>Fabales</taxon>
        <taxon>Fabaceae</taxon>
        <taxon>Papilionoideae</taxon>
        <taxon>50 kb inversion clade</taxon>
        <taxon>NPAAA clade</taxon>
        <taxon>indigoferoid/millettioid clade</taxon>
        <taxon>Phaseoleae</taxon>
        <taxon>Glycine</taxon>
        <taxon>Glycine subgen. Soja</taxon>
    </lineage>
</organism>
<reference evidence="1" key="1">
    <citation type="submission" date="2014-07" db="EMBL/GenBank/DDBJ databases">
        <title>Identification of a novel salt tolerance gene in wild soybean by whole-genome sequencing.</title>
        <authorList>
            <person name="Lam H.-M."/>
            <person name="Qi X."/>
            <person name="Li M.-W."/>
            <person name="Liu X."/>
            <person name="Xie M."/>
            <person name="Ni M."/>
            <person name="Xu X."/>
        </authorList>
    </citation>
    <scope>NUCLEOTIDE SEQUENCE [LARGE SCALE GENOMIC DNA]</scope>
    <source>
        <tissue evidence="1">Root</tissue>
    </source>
</reference>
<evidence type="ECO:0000313" key="1">
    <source>
        <dbReference type="EMBL" id="KHN12140.1"/>
    </source>
</evidence>
<accession>A0A0B2PSR4</accession>
<dbReference type="Gramene" id="XM_028365022.1">
    <property type="protein sequence ID" value="XP_028220823.1"/>
    <property type="gene ID" value="LOC114402453"/>
</dbReference>
<dbReference type="AlphaFoldDB" id="A0A0B2PSR4"/>